<name>A0A928YVX9_9GAMM</name>
<dbReference type="EMBL" id="PRDL01000001">
    <property type="protein sequence ID" value="MBE8719010.1"/>
    <property type="molecule type" value="Genomic_DNA"/>
</dbReference>
<keyword evidence="3" id="KW-1185">Reference proteome</keyword>
<protein>
    <submittedName>
        <fullName evidence="2">FHA domain-containing protein</fullName>
    </submittedName>
</protein>
<dbReference type="PROSITE" id="PS50006">
    <property type="entry name" value="FHA_DOMAIN"/>
    <property type="match status" value="1"/>
</dbReference>
<dbReference type="InterPro" id="IPR008984">
    <property type="entry name" value="SMAD_FHA_dom_sf"/>
</dbReference>
<reference evidence="2" key="1">
    <citation type="submission" date="2018-07" db="EMBL/GenBank/DDBJ databases">
        <title>Genome assembly of strain Ka43.</title>
        <authorList>
            <person name="Kukolya J."/>
            <person name="Nagy I."/>
            <person name="Horvath B."/>
            <person name="Toth A."/>
        </authorList>
    </citation>
    <scope>NUCLEOTIDE SEQUENCE</scope>
    <source>
        <strain evidence="2">KB43</strain>
    </source>
</reference>
<accession>A0A928YVX9</accession>
<evidence type="ECO:0000313" key="3">
    <source>
        <dbReference type="Proteomes" id="UP000652567"/>
    </source>
</evidence>
<comment type="caution">
    <text evidence="2">The sequence shown here is derived from an EMBL/GenBank/DDBJ whole genome shotgun (WGS) entry which is preliminary data.</text>
</comment>
<dbReference type="SMART" id="SM00240">
    <property type="entry name" value="FHA"/>
    <property type="match status" value="1"/>
</dbReference>
<dbReference type="Proteomes" id="UP000652567">
    <property type="component" value="Unassembled WGS sequence"/>
</dbReference>
<evidence type="ECO:0000313" key="2">
    <source>
        <dbReference type="EMBL" id="MBE8719010.1"/>
    </source>
</evidence>
<dbReference type="Gene3D" id="2.60.200.20">
    <property type="match status" value="1"/>
</dbReference>
<sequence length="335" mass="38031">MAFLFDVAAGTHFPLAGHHTFGRLKSTVDTHVDRSCVSKLHAAIEWNGQKWRIRNLGTNGTWVNDNWLGQNDYRELNLNDTIRLAEPTDPGFLVCDLAPPADMLWPLNSPGEILPVYLSSYHLLPDANAPELAIYFDEQQQQWFIESDIDNSESAATPLHHGDAVNIAGNAWRFVRAQIHGATEVRVLSNRKLTDFEFVFSLSMDEESTQLELTHLQTVIDLGVRTHHYLLTHLARQRARDHQEGLDQKSQGWLYSEQLAAELGLDVTHMNIQIFRARKQLADMLHGITGQQLLLERRAGKIRFGSNRFKVYKGNDLLTAMSGDELTIRDTAEQR</sequence>
<proteinExistence type="predicted"/>
<dbReference type="RefSeq" id="WP_193912038.1">
    <property type="nucleotide sequence ID" value="NZ_PRDL01000001.1"/>
</dbReference>
<evidence type="ECO:0000259" key="1">
    <source>
        <dbReference type="PROSITE" id="PS50006"/>
    </source>
</evidence>
<dbReference type="AlphaFoldDB" id="A0A928YVX9"/>
<dbReference type="SUPFAM" id="SSF49879">
    <property type="entry name" value="SMAD/FHA domain"/>
    <property type="match status" value="1"/>
</dbReference>
<organism evidence="2 3">
    <name type="scientific">Cellvibrio polysaccharolyticus</name>
    <dbReference type="NCBI Taxonomy" id="2082724"/>
    <lineage>
        <taxon>Bacteria</taxon>
        <taxon>Pseudomonadati</taxon>
        <taxon>Pseudomonadota</taxon>
        <taxon>Gammaproteobacteria</taxon>
        <taxon>Cellvibrionales</taxon>
        <taxon>Cellvibrionaceae</taxon>
        <taxon>Cellvibrio</taxon>
    </lineage>
</organism>
<feature type="domain" description="FHA" evidence="1">
    <location>
        <begin position="19"/>
        <end position="68"/>
    </location>
</feature>
<dbReference type="Pfam" id="PF00498">
    <property type="entry name" value="FHA"/>
    <property type="match status" value="1"/>
</dbReference>
<dbReference type="CDD" id="cd00060">
    <property type="entry name" value="FHA"/>
    <property type="match status" value="1"/>
</dbReference>
<gene>
    <name evidence="2" type="ORF">C4F51_17680</name>
</gene>
<dbReference type="InterPro" id="IPR000253">
    <property type="entry name" value="FHA_dom"/>
</dbReference>